<name>Q4QY50_9STL1</name>
<protein>
    <submittedName>
        <fullName evidence="2">Regulation of expression protein</fullName>
    </submittedName>
</protein>
<sequence>MPKTRRGHRRSQRKRPPTPWPISQGLDKASSMDTQSTCLETVCRATGAPSLGDYAQPAFIVMPFWPLARNTRSPGTPSMDALSDQLYNSLSLDSPLSPPSEPPRPLKSSPLQPLIRPPTFRPPSSKPCASTPRFETDIWSPPLESNSRPCLSPTPAYVPKTSIPSGEIQSSASTSTNYPPQSPGPSCLM</sequence>
<dbReference type="EMBL" id="AY590142">
    <property type="protein sequence ID" value="AAU34011.1"/>
    <property type="molecule type" value="Genomic_DNA"/>
</dbReference>
<feature type="compositionally biased region" description="Pro residues" evidence="1">
    <location>
        <begin position="115"/>
        <end position="125"/>
    </location>
</feature>
<gene>
    <name evidence="2" type="primary">rex</name>
</gene>
<feature type="compositionally biased region" description="Polar residues" evidence="1">
    <location>
        <begin position="162"/>
        <end position="179"/>
    </location>
</feature>
<dbReference type="Proteomes" id="UP000097119">
    <property type="component" value="Genome"/>
</dbReference>
<feature type="region of interest" description="Disordered" evidence="1">
    <location>
        <begin position="1"/>
        <end position="34"/>
    </location>
</feature>
<proteinExistence type="predicted"/>
<reference evidence="2 3" key="1">
    <citation type="journal article" date="2005" name="J. Gen. Virol.">
        <title>Full-genome analysis of a highly divergent simian T-cell lymphotropic virus type 1 strain in Macaca arctoides.</title>
        <authorList>
            <person name="Van Dooren S."/>
            <person name="Meertens L."/>
            <person name="Lemey P."/>
            <person name="Gessain A."/>
            <person name="Vandamme A.M."/>
        </authorList>
    </citation>
    <scope>NUCLEOTIDE SEQUENCE [LARGE SCALE GENOMIC DNA]</scope>
    <source>
        <strain evidence="2">MarB43</strain>
    </source>
</reference>
<evidence type="ECO:0000256" key="1">
    <source>
        <dbReference type="SAM" id="MobiDB-lite"/>
    </source>
</evidence>
<evidence type="ECO:0000313" key="2">
    <source>
        <dbReference type="EMBL" id="AAU34011.1"/>
    </source>
</evidence>
<organism evidence="2 3">
    <name type="scientific">Simian T-lymphotropic virus 1</name>
    <dbReference type="NCBI Taxonomy" id="33747"/>
    <lineage>
        <taxon>Viruses</taxon>
        <taxon>Riboviria</taxon>
        <taxon>Pararnavirae</taxon>
        <taxon>Artverviricota</taxon>
        <taxon>Revtraviricetes</taxon>
        <taxon>Ortervirales</taxon>
        <taxon>Retroviridae</taxon>
        <taxon>Orthoretrovirinae</taxon>
        <taxon>Deltaretrovirus</taxon>
        <taxon>Deltaretrovirus priTlym1</taxon>
        <taxon>Primate T-lymphotropic virus 1</taxon>
    </lineage>
</organism>
<feature type="compositionally biased region" description="Basic residues" evidence="1">
    <location>
        <begin position="1"/>
        <end position="16"/>
    </location>
</feature>
<accession>Q4QY50</accession>
<feature type="compositionally biased region" description="Pro residues" evidence="1">
    <location>
        <begin position="96"/>
        <end position="105"/>
    </location>
</feature>
<evidence type="ECO:0000313" key="3">
    <source>
        <dbReference type="Proteomes" id="UP000097119"/>
    </source>
</evidence>
<feature type="region of interest" description="Disordered" evidence="1">
    <location>
        <begin position="72"/>
        <end position="189"/>
    </location>
</feature>